<evidence type="ECO:0000256" key="4">
    <source>
        <dbReference type="ARBA" id="ARBA00023273"/>
    </source>
</evidence>
<proteinExistence type="inferred from homology"/>
<keyword evidence="7" id="KW-1185">Reference proteome</keyword>
<evidence type="ECO:0000256" key="5">
    <source>
        <dbReference type="ARBA" id="ARBA00035651"/>
    </source>
</evidence>
<dbReference type="PANTHER" id="PTHR14952">
    <property type="entry name" value="ROPPORIN-1-LIKE PROTEIN"/>
    <property type="match status" value="1"/>
</dbReference>
<dbReference type="EMBL" id="VSRR010002247">
    <property type="protein sequence ID" value="MPC30401.1"/>
    <property type="molecule type" value="Genomic_DNA"/>
</dbReference>
<dbReference type="Proteomes" id="UP000324222">
    <property type="component" value="Unassembled WGS sequence"/>
</dbReference>
<dbReference type="AlphaFoldDB" id="A0A5B7E8L5"/>
<reference evidence="6 7" key="1">
    <citation type="submission" date="2019-05" db="EMBL/GenBank/DDBJ databases">
        <title>Another draft genome of Portunus trituberculatus and its Hox gene families provides insights of decapod evolution.</title>
        <authorList>
            <person name="Jeong J.-H."/>
            <person name="Song I."/>
            <person name="Kim S."/>
            <person name="Choi T."/>
            <person name="Kim D."/>
            <person name="Ryu S."/>
            <person name="Kim W."/>
        </authorList>
    </citation>
    <scope>NUCLEOTIDE SEQUENCE [LARGE SCALE GENOMIC DNA]</scope>
    <source>
        <tissue evidence="6">Muscle</tissue>
    </source>
</reference>
<dbReference type="SUPFAM" id="SSF47391">
    <property type="entry name" value="Dimerization-anchoring domain of cAMP-dependent PK regulatory subunit"/>
    <property type="match status" value="1"/>
</dbReference>
<dbReference type="Gene3D" id="1.20.890.10">
    <property type="entry name" value="cAMP-dependent protein kinase regulatory subunit, dimerization-anchoring domain"/>
    <property type="match status" value="1"/>
</dbReference>
<accession>A0A5B7E8L5</accession>
<keyword evidence="3" id="KW-0969">Cilium</keyword>
<dbReference type="OrthoDB" id="10067602at2759"/>
<evidence type="ECO:0000256" key="3">
    <source>
        <dbReference type="ARBA" id="ARBA00023069"/>
    </source>
</evidence>
<name>A0A5B7E8L5_PORTR</name>
<protein>
    <submittedName>
        <fullName evidence="6">Ropporin-1-like protein</fullName>
    </submittedName>
</protein>
<evidence type="ECO:0000313" key="7">
    <source>
        <dbReference type="Proteomes" id="UP000324222"/>
    </source>
</evidence>
<keyword evidence="4" id="KW-0966">Cell projection</keyword>
<comment type="caution">
    <text evidence="6">The sequence shown here is derived from an EMBL/GenBank/DDBJ whole genome shotgun (WGS) entry which is preliminary data.</text>
</comment>
<gene>
    <name evidence="6" type="primary">ropn1l</name>
    <name evidence="6" type="ORF">E2C01_023663</name>
</gene>
<dbReference type="GO" id="GO:0031514">
    <property type="term" value="C:motile cilium"/>
    <property type="evidence" value="ECO:0007669"/>
    <property type="project" value="UniProtKB-SubCell"/>
</dbReference>
<sequence length="256" mass="28380">MTSIWGTPPLFPVLPPGRLPPWFPSNNPPPRQLFFKYFLTSKMVVVAEGVVDTRVPAPLPGILREYTKAAIRTQPRDLLAWSCAYFKAMTQGSVPPVKDRLEFPIPESESGISPGVLRVLHRQLRVGDSVQWEQLRECCEAMGVAEETAQDAWHRAGGGDGASLEWDHILSHLAALSAHSNIQALQLLMAALTEDPVTKKVDCSSLLDHYRRLHTHTNITPTEQFTEAVAYLNDLATFQGGYLTPKDLTRSSCPVL</sequence>
<evidence type="ECO:0000313" key="6">
    <source>
        <dbReference type="EMBL" id="MPC30401.1"/>
    </source>
</evidence>
<comment type="subcellular location">
    <subcellularLocation>
        <location evidence="1">Cell projection</location>
        <location evidence="1">Cilium</location>
        <location evidence="1">Flagellum</location>
    </subcellularLocation>
</comment>
<keyword evidence="2" id="KW-0282">Flagellum</keyword>
<organism evidence="6 7">
    <name type="scientific">Portunus trituberculatus</name>
    <name type="common">Swimming crab</name>
    <name type="synonym">Neptunus trituberculatus</name>
    <dbReference type="NCBI Taxonomy" id="210409"/>
    <lineage>
        <taxon>Eukaryota</taxon>
        <taxon>Metazoa</taxon>
        <taxon>Ecdysozoa</taxon>
        <taxon>Arthropoda</taxon>
        <taxon>Crustacea</taxon>
        <taxon>Multicrustacea</taxon>
        <taxon>Malacostraca</taxon>
        <taxon>Eumalacostraca</taxon>
        <taxon>Eucarida</taxon>
        <taxon>Decapoda</taxon>
        <taxon>Pleocyemata</taxon>
        <taxon>Brachyura</taxon>
        <taxon>Eubrachyura</taxon>
        <taxon>Portunoidea</taxon>
        <taxon>Portunidae</taxon>
        <taxon>Portuninae</taxon>
        <taxon>Portunus</taxon>
    </lineage>
</organism>
<evidence type="ECO:0000256" key="1">
    <source>
        <dbReference type="ARBA" id="ARBA00004230"/>
    </source>
</evidence>
<dbReference type="PANTHER" id="PTHR14952:SF9">
    <property type="entry name" value="EF-HAND DOMAIN-CONTAINING PROTEIN"/>
    <property type="match status" value="1"/>
</dbReference>
<comment type="similarity">
    <text evidence="5">Belongs to the ropporin family.</text>
</comment>
<evidence type="ECO:0000256" key="2">
    <source>
        <dbReference type="ARBA" id="ARBA00022846"/>
    </source>
</evidence>